<reference evidence="1" key="1">
    <citation type="submission" date="2023-03" db="EMBL/GenBank/DDBJ databases">
        <title>Massive genome expansion in bonnet fungi (Mycena s.s.) driven by repeated elements and novel gene families across ecological guilds.</title>
        <authorList>
            <consortium name="Lawrence Berkeley National Laboratory"/>
            <person name="Harder C.B."/>
            <person name="Miyauchi S."/>
            <person name="Viragh M."/>
            <person name="Kuo A."/>
            <person name="Thoen E."/>
            <person name="Andreopoulos B."/>
            <person name="Lu D."/>
            <person name="Skrede I."/>
            <person name="Drula E."/>
            <person name="Henrissat B."/>
            <person name="Morin E."/>
            <person name="Kohler A."/>
            <person name="Barry K."/>
            <person name="LaButti K."/>
            <person name="Morin E."/>
            <person name="Salamov A."/>
            <person name="Lipzen A."/>
            <person name="Mereny Z."/>
            <person name="Hegedus B."/>
            <person name="Baldrian P."/>
            <person name="Stursova M."/>
            <person name="Weitz H."/>
            <person name="Taylor A."/>
            <person name="Grigoriev I.V."/>
            <person name="Nagy L.G."/>
            <person name="Martin F."/>
            <person name="Kauserud H."/>
        </authorList>
    </citation>
    <scope>NUCLEOTIDE SEQUENCE</scope>
    <source>
        <strain evidence="1">CBHHK067</strain>
    </source>
</reference>
<accession>A0AAD7D6X2</accession>
<gene>
    <name evidence="1" type="ORF">B0H17DRAFT_1076348</name>
</gene>
<comment type="caution">
    <text evidence="1">The sequence shown here is derived from an EMBL/GenBank/DDBJ whole genome shotgun (WGS) entry which is preliminary data.</text>
</comment>
<name>A0AAD7D6X2_MYCRO</name>
<organism evidence="1 2">
    <name type="scientific">Mycena rosella</name>
    <name type="common">Pink bonnet</name>
    <name type="synonym">Agaricus rosellus</name>
    <dbReference type="NCBI Taxonomy" id="1033263"/>
    <lineage>
        <taxon>Eukaryota</taxon>
        <taxon>Fungi</taxon>
        <taxon>Dikarya</taxon>
        <taxon>Basidiomycota</taxon>
        <taxon>Agaricomycotina</taxon>
        <taxon>Agaricomycetes</taxon>
        <taxon>Agaricomycetidae</taxon>
        <taxon>Agaricales</taxon>
        <taxon>Marasmiineae</taxon>
        <taxon>Mycenaceae</taxon>
        <taxon>Mycena</taxon>
    </lineage>
</organism>
<proteinExistence type="predicted"/>
<dbReference type="EMBL" id="JARKIE010000118">
    <property type="protein sequence ID" value="KAJ7681406.1"/>
    <property type="molecule type" value="Genomic_DNA"/>
</dbReference>
<keyword evidence="2" id="KW-1185">Reference proteome</keyword>
<evidence type="ECO:0000313" key="1">
    <source>
        <dbReference type="EMBL" id="KAJ7681406.1"/>
    </source>
</evidence>
<dbReference type="Proteomes" id="UP001221757">
    <property type="component" value="Unassembled WGS sequence"/>
</dbReference>
<protein>
    <submittedName>
        <fullName evidence="1">Uncharacterized protein</fullName>
    </submittedName>
</protein>
<dbReference type="AlphaFoldDB" id="A0AAD7D6X2"/>
<sequence>MLDELFISCGATLSFRLHYPTKPPRAEYQSTMPYLFVFMPSMIFDVDGRCFLDVLPPDQRFFWSFDPAGAEPLEDDLSAQMTLPRVFFDVELRGNSWTAAQYDLLGKFHRKEGHNTRRHIQCR</sequence>
<evidence type="ECO:0000313" key="2">
    <source>
        <dbReference type="Proteomes" id="UP001221757"/>
    </source>
</evidence>